<dbReference type="AlphaFoldDB" id="A0A258CUN3"/>
<name>A0A258CUN3_CAUVI</name>
<gene>
    <name evidence="1" type="ORF">B7Z12_18220</name>
</gene>
<comment type="caution">
    <text evidence="1">The sequence shown here is derived from an EMBL/GenBank/DDBJ whole genome shotgun (WGS) entry which is preliminary data.</text>
</comment>
<dbReference type="Proteomes" id="UP000215616">
    <property type="component" value="Unassembled WGS sequence"/>
</dbReference>
<dbReference type="EMBL" id="NCDQ01000406">
    <property type="protein sequence ID" value="OYW99354.1"/>
    <property type="molecule type" value="Genomic_DNA"/>
</dbReference>
<evidence type="ECO:0000313" key="1">
    <source>
        <dbReference type="EMBL" id="OYW99354.1"/>
    </source>
</evidence>
<dbReference type="InterPro" id="IPR016155">
    <property type="entry name" value="Mopterin_synth/thiamin_S_b"/>
</dbReference>
<organism evidence="1 2">
    <name type="scientific">Caulobacter vibrioides</name>
    <name type="common">Caulobacter crescentus</name>
    <dbReference type="NCBI Taxonomy" id="155892"/>
    <lineage>
        <taxon>Bacteria</taxon>
        <taxon>Pseudomonadati</taxon>
        <taxon>Pseudomonadota</taxon>
        <taxon>Alphaproteobacteria</taxon>
        <taxon>Caulobacterales</taxon>
        <taxon>Caulobacteraceae</taxon>
        <taxon>Caulobacter</taxon>
    </lineage>
</organism>
<reference evidence="1 2" key="1">
    <citation type="submission" date="2017-03" db="EMBL/GenBank/DDBJ databases">
        <title>Lifting the veil on microbial sulfur biogeochemistry in mining wastewaters.</title>
        <authorList>
            <person name="Kantor R.S."/>
            <person name="Colenbrander Nelson T."/>
            <person name="Marshall S."/>
            <person name="Bennett D."/>
            <person name="Apte S."/>
            <person name="Camacho D."/>
            <person name="Thomas B.C."/>
            <person name="Warren L.A."/>
            <person name="Banfield J.F."/>
        </authorList>
    </citation>
    <scope>NUCLEOTIDE SEQUENCE [LARGE SCALE GENOMIC DNA]</scope>
    <source>
        <strain evidence="1">32-67-7</strain>
    </source>
</reference>
<evidence type="ECO:0000313" key="2">
    <source>
        <dbReference type="Proteomes" id="UP000215616"/>
    </source>
</evidence>
<dbReference type="Gene3D" id="3.10.20.30">
    <property type="match status" value="1"/>
</dbReference>
<proteinExistence type="predicted"/>
<dbReference type="InterPro" id="IPR003749">
    <property type="entry name" value="ThiS/MoaD-like"/>
</dbReference>
<dbReference type="Pfam" id="PF02597">
    <property type="entry name" value="ThiS"/>
    <property type="match status" value="1"/>
</dbReference>
<evidence type="ECO:0008006" key="3">
    <source>
        <dbReference type="Google" id="ProtNLM"/>
    </source>
</evidence>
<dbReference type="InterPro" id="IPR012675">
    <property type="entry name" value="Beta-grasp_dom_sf"/>
</dbReference>
<protein>
    <recommendedName>
        <fullName evidence="3">Molybdopterin synthase sulfur carrier subunit</fullName>
    </recommendedName>
</protein>
<accession>A0A258CUN3</accession>
<dbReference type="SUPFAM" id="SSF54285">
    <property type="entry name" value="MoaD/ThiS"/>
    <property type="match status" value="1"/>
</dbReference>
<sequence length="96" mass="10180">MVTQALVSTVAAMGTVQVRFFGKIADRFGRMATLEIPAAGCALSWLRMQLANQVEGGHEALSERGLRAAVDHTIVGDQAWVSPGQEVAFLSMFSGG</sequence>